<dbReference type="EMBL" id="WOEY01000126">
    <property type="protein sequence ID" value="NPT45737.1"/>
    <property type="molecule type" value="Genomic_DNA"/>
</dbReference>
<reference evidence="1 2" key="1">
    <citation type="submission" date="2019-11" db="EMBL/GenBank/DDBJ databases">
        <title>Metabolism of dissolved organic matter in forest soils.</title>
        <authorList>
            <person name="Cyle K.T."/>
            <person name="Wilhelm R.C."/>
            <person name="Martinez C.E."/>
        </authorList>
    </citation>
    <scope>NUCLEOTIDE SEQUENCE [LARGE SCALE GENOMIC DNA]</scope>
    <source>
        <strain evidence="1 2">1N</strain>
    </source>
</reference>
<evidence type="ECO:0000313" key="2">
    <source>
        <dbReference type="Proteomes" id="UP000652198"/>
    </source>
</evidence>
<gene>
    <name evidence="1" type="ORF">GNZ12_31335</name>
</gene>
<comment type="caution">
    <text evidence="1">The sequence shown here is derived from an EMBL/GenBank/DDBJ whole genome shotgun (WGS) entry which is preliminary data.</text>
</comment>
<evidence type="ECO:0000313" key="1">
    <source>
        <dbReference type="EMBL" id="NPT45737.1"/>
    </source>
</evidence>
<organism evidence="1 2">
    <name type="scientific">Paraburkholderia solitsugae</name>
    <dbReference type="NCBI Taxonomy" id="2675748"/>
    <lineage>
        <taxon>Bacteria</taxon>
        <taxon>Pseudomonadati</taxon>
        <taxon>Pseudomonadota</taxon>
        <taxon>Betaproteobacteria</taxon>
        <taxon>Burkholderiales</taxon>
        <taxon>Burkholderiaceae</taxon>
        <taxon>Paraburkholderia</taxon>
    </lineage>
</organism>
<name>A0ABX2BY12_9BURK</name>
<protein>
    <submittedName>
        <fullName evidence="1">Uncharacterized protein</fullName>
    </submittedName>
</protein>
<accession>A0ABX2BY12</accession>
<proteinExistence type="predicted"/>
<sequence length="135" mass="15067">MKPIVDKASALTLWNTLAAVASISACARTEKFADKVARRQPSLRRLFALSARSLTANAPAELSEIIMFDKSKYVSPIHTQGLDQWTRAWYGEAVEAGFIRRHYQLDPVTIKRLRSYFNAGLSPIEAAQACFGHKN</sequence>
<dbReference type="RefSeq" id="WP_172315966.1">
    <property type="nucleotide sequence ID" value="NZ_WOEY01000126.1"/>
</dbReference>
<dbReference type="PROSITE" id="PS51257">
    <property type="entry name" value="PROKAR_LIPOPROTEIN"/>
    <property type="match status" value="1"/>
</dbReference>
<keyword evidence="2" id="KW-1185">Reference proteome</keyword>
<dbReference type="Proteomes" id="UP000652198">
    <property type="component" value="Unassembled WGS sequence"/>
</dbReference>